<dbReference type="AlphaFoldDB" id="A0A8J6TDG1"/>
<dbReference type="InterPro" id="IPR055151">
    <property type="entry name" value="GH113"/>
</dbReference>
<dbReference type="Gene3D" id="3.20.20.80">
    <property type="entry name" value="Glycosidases"/>
    <property type="match status" value="1"/>
</dbReference>
<dbReference type="EMBL" id="JACNJN010000026">
    <property type="protein sequence ID" value="MBC8333806.1"/>
    <property type="molecule type" value="Genomic_DNA"/>
</dbReference>
<dbReference type="InterPro" id="IPR002044">
    <property type="entry name" value="CBM20"/>
</dbReference>
<dbReference type="GO" id="GO:2001070">
    <property type="term" value="F:starch binding"/>
    <property type="evidence" value="ECO:0007669"/>
    <property type="project" value="InterPro"/>
</dbReference>
<dbReference type="InterPro" id="IPR013784">
    <property type="entry name" value="Carb-bd-like_fold"/>
</dbReference>
<protein>
    <recommendedName>
        <fullName evidence="1">CBM20 domain-containing protein</fullName>
    </recommendedName>
</protein>
<evidence type="ECO:0000313" key="2">
    <source>
        <dbReference type="EMBL" id="MBC8333806.1"/>
    </source>
</evidence>
<dbReference type="SUPFAM" id="SSF49464">
    <property type="entry name" value="Carboxypeptidase regulatory domain-like"/>
    <property type="match status" value="1"/>
</dbReference>
<dbReference type="Pfam" id="PF22612">
    <property type="entry name" value="GH113"/>
    <property type="match status" value="1"/>
</dbReference>
<dbReference type="SUPFAM" id="SSF49452">
    <property type="entry name" value="Starch-binding domain-like"/>
    <property type="match status" value="1"/>
</dbReference>
<sequence>MQKKHPFISKLALYALGCVVILTGPACTLSLFDFGLSGSGEEIPITNPSDNLTNSPTPIPSAKTTFTVHIPVPLNEGDILALSILDEVTGLPFNTINYPLQAIDALTYTVDLPLPLNAVIKYRYIIPGVTRSQETTSANLPVRYRLYKVVGIGSVQDTVTSWTGQTFSGSTGKIQGLAIDSLSGLPIPNLLIGAGGTQTLTDSAGRFYLDGILPGLHLLSAYSLDGTYQPFQQGAQVDADLITPVQIHVAPAQMVNITFIANPPKNTVTGAPIRLAGNLLQLGNTFGDLNGGFNAIADRMPTLSTMADGRYSITLQLPIGTDLRYKYTLGDGFWNAEQKNSGELILRRLVVPETDLIIEDNIETWQTGPSSPIVFDLNVPANTPAGDLVYIQFFPYAWTEPIPMWTMGNNRWTYKLYGPLDVLNSFSYRYCRNAQCGSADDLATMGNATTGRQITTSLAPQDIRDSITGWAWLEEDAPYTLVAAPIQPRSTEFIAGIEFQSNYSPSWMNFTSQAMQNVSALNANWVVLTPSWTFTRTQPLVFNAQPGQDPLWDDTSGMMSQAHALNLNIALFPTPNFPAPADDWWISAPRDFGWWNEWFDHYHQFALHYADLAARNNAETLILGGEWLAPAMQNGILANGEPSGVPADAELRWNAILADLRGHFGGKIWWALPFTPGSLPSSPQFVKSADGVYLLWNAPLSQENPADKNAMIAEAVRLLDEEISPYQVAVEKEIILGLAAPSATGVESACILDPLGTCLDWTSLSRPNADIPSVNLNLQAQTDVYESMLTAINGRSWIDGFISRGYYPPVMLKDKSASVYGKPAADLLWYWYPRLLGLAQ</sequence>
<organism evidence="2 3">
    <name type="scientific">Candidatus Desulfolinea nitratireducens</name>
    <dbReference type="NCBI Taxonomy" id="2841698"/>
    <lineage>
        <taxon>Bacteria</taxon>
        <taxon>Bacillati</taxon>
        <taxon>Chloroflexota</taxon>
        <taxon>Anaerolineae</taxon>
        <taxon>Anaerolineales</taxon>
        <taxon>Anaerolineales incertae sedis</taxon>
        <taxon>Candidatus Desulfolinea</taxon>
    </lineage>
</organism>
<gene>
    <name evidence="2" type="ORF">H8E29_00935</name>
</gene>
<comment type="caution">
    <text evidence="2">The sequence shown here is derived from an EMBL/GenBank/DDBJ whole genome shotgun (WGS) entry which is preliminary data.</text>
</comment>
<name>A0A8J6TDG1_9CHLR</name>
<accession>A0A8J6TDG1</accession>
<dbReference type="PROSITE" id="PS51166">
    <property type="entry name" value="CBM20"/>
    <property type="match status" value="1"/>
</dbReference>
<evidence type="ECO:0000259" key="1">
    <source>
        <dbReference type="PROSITE" id="PS51166"/>
    </source>
</evidence>
<dbReference type="InterPro" id="IPR008969">
    <property type="entry name" value="CarboxyPept-like_regulatory"/>
</dbReference>
<dbReference type="Proteomes" id="UP000614469">
    <property type="component" value="Unassembled WGS sequence"/>
</dbReference>
<reference evidence="2 3" key="1">
    <citation type="submission" date="2020-08" db="EMBL/GenBank/DDBJ databases">
        <title>Bridging the membrane lipid divide: bacteria of the FCB group superphylum have the potential to synthesize archaeal ether lipids.</title>
        <authorList>
            <person name="Villanueva L."/>
            <person name="Von Meijenfeldt F.A.B."/>
            <person name="Westbye A.B."/>
            <person name="Yadav S."/>
            <person name="Hopmans E.C."/>
            <person name="Dutilh B.E."/>
            <person name="Sinninghe Damste J.S."/>
        </authorList>
    </citation>
    <scope>NUCLEOTIDE SEQUENCE [LARGE SCALE GENOMIC DNA]</scope>
    <source>
        <strain evidence="2">NIOZ-UU36</strain>
    </source>
</reference>
<dbReference type="CDD" id="cd19608">
    <property type="entry name" value="GH113_mannanase-like"/>
    <property type="match status" value="1"/>
</dbReference>
<evidence type="ECO:0000313" key="3">
    <source>
        <dbReference type="Proteomes" id="UP000614469"/>
    </source>
</evidence>
<proteinExistence type="predicted"/>
<feature type="domain" description="CBM20" evidence="1">
    <location>
        <begin position="249"/>
        <end position="367"/>
    </location>
</feature>